<evidence type="ECO:0000313" key="6">
    <source>
        <dbReference type="EMBL" id="WAB81754.1"/>
    </source>
</evidence>
<dbReference type="Gene3D" id="3.40.190.10">
    <property type="entry name" value="Periplasmic binding protein-like II"/>
    <property type="match status" value="2"/>
</dbReference>
<dbReference type="Pfam" id="PF03466">
    <property type="entry name" value="LysR_substrate"/>
    <property type="match status" value="2"/>
</dbReference>
<keyword evidence="3" id="KW-0238">DNA-binding</keyword>
<dbReference type="RefSeq" id="WP_267781540.1">
    <property type="nucleotide sequence ID" value="NZ_CP113089.1"/>
</dbReference>
<evidence type="ECO:0000256" key="2">
    <source>
        <dbReference type="ARBA" id="ARBA00023015"/>
    </source>
</evidence>
<reference evidence="6" key="1">
    <citation type="submission" date="2022-11" db="EMBL/GenBank/DDBJ databases">
        <title>Description of Microcella daejonensis nov. sp, isolated from riverside soil.</title>
        <authorList>
            <person name="Molina K.M."/>
            <person name="Kim S.B."/>
        </authorList>
    </citation>
    <scope>NUCLEOTIDE SEQUENCE</scope>
    <source>
        <strain evidence="6">MMS21-STM12</strain>
    </source>
</reference>
<dbReference type="Gene3D" id="3.40.190.290">
    <property type="match status" value="1"/>
</dbReference>
<comment type="similarity">
    <text evidence="1">Belongs to the LysR transcriptional regulatory family.</text>
</comment>
<evidence type="ECO:0000259" key="5">
    <source>
        <dbReference type="PROSITE" id="PS50931"/>
    </source>
</evidence>
<dbReference type="PANTHER" id="PTHR30346:SF0">
    <property type="entry name" value="HCA OPERON TRANSCRIPTIONAL ACTIVATOR HCAR"/>
    <property type="match status" value="1"/>
</dbReference>
<gene>
    <name evidence="6" type="ORF">OVN18_01665</name>
</gene>
<evidence type="ECO:0000256" key="4">
    <source>
        <dbReference type="ARBA" id="ARBA00023163"/>
    </source>
</evidence>
<dbReference type="Pfam" id="PF00126">
    <property type="entry name" value="HTH_1"/>
    <property type="match status" value="1"/>
</dbReference>
<name>A0A9E8S993_9MICO</name>
<dbReference type="AlphaFoldDB" id="A0A9E8S993"/>
<sequence length="279" mass="30886">MDLDLRKLRYFVALARHQHFGRAAGELHIAQPVLSRQIRALEDDLGCALLLRTTRSVHLTPAGEQLAADALSLFSLADATVRRALQLDRGAQRIILAFAPGLQVSDAVRAHEARHPSIELELLRVDWWEQDAPLRDGRADAGFLRRPFDDGGLDVASIGAERKVACLPLTHPLARRESLVVADLLAEPVLDTHARRTSSVEEKFELIASGHGIAMVPRSVARLYSRPDLVYRAVTDATLVETCLAIAADRREPEVRQFFALAATVLRRQARARVAEELV</sequence>
<dbReference type="PROSITE" id="PS50931">
    <property type="entry name" value="HTH_LYSR"/>
    <property type="match status" value="1"/>
</dbReference>
<dbReference type="CDD" id="cd08414">
    <property type="entry name" value="PBP2_LTTR_aromatics_like"/>
    <property type="match status" value="1"/>
</dbReference>
<keyword evidence="7" id="KW-1185">Reference proteome</keyword>
<evidence type="ECO:0000313" key="7">
    <source>
        <dbReference type="Proteomes" id="UP001164706"/>
    </source>
</evidence>
<evidence type="ECO:0000256" key="1">
    <source>
        <dbReference type="ARBA" id="ARBA00009437"/>
    </source>
</evidence>
<dbReference type="GO" id="GO:0003677">
    <property type="term" value="F:DNA binding"/>
    <property type="evidence" value="ECO:0007669"/>
    <property type="project" value="UniProtKB-KW"/>
</dbReference>
<evidence type="ECO:0000256" key="3">
    <source>
        <dbReference type="ARBA" id="ARBA00023125"/>
    </source>
</evidence>
<dbReference type="GO" id="GO:0032993">
    <property type="term" value="C:protein-DNA complex"/>
    <property type="evidence" value="ECO:0007669"/>
    <property type="project" value="TreeGrafter"/>
</dbReference>
<organism evidence="6 7">
    <name type="scientific">Microcella daejeonensis</name>
    <dbReference type="NCBI Taxonomy" id="2994971"/>
    <lineage>
        <taxon>Bacteria</taxon>
        <taxon>Bacillati</taxon>
        <taxon>Actinomycetota</taxon>
        <taxon>Actinomycetes</taxon>
        <taxon>Micrococcales</taxon>
        <taxon>Microbacteriaceae</taxon>
        <taxon>Microcella</taxon>
    </lineage>
</organism>
<protein>
    <submittedName>
        <fullName evidence="6">LysR family transcriptional regulator</fullName>
    </submittedName>
</protein>
<proteinExistence type="inferred from homology"/>
<dbReference type="InterPro" id="IPR005119">
    <property type="entry name" value="LysR_subst-bd"/>
</dbReference>
<dbReference type="InterPro" id="IPR036388">
    <property type="entry name" value="WH-like_DNA-bd_sf"/>
</dbReference>
<dbReference type="PRINTS" id="PR00039">
    <property type="entry name" value="HTHLYSR"/>
</dbReference>
<dbReference type="PANTHER" id="PTHR30346">
    <property type="entry name" value="TRANSCRIPTIONAL DUAL REGULATOR HCAR-RELATED"/>
    <property type="match status" value="1"/>
</dbReference>
<dbReference type="Gene3D" id="1.10.10.10">
    <property type="entry name" value="Winged helix-like DNA-binding domain superfamily/Winged helix DNA-binding domain"/>
    <property type="match status" value="1"/>
</dbReference>
<dbReference type="FunFam" id="1.10.10.10:FF:000001">
    <property type="entry name" value="LysR family transcriptional regulator"/>
    <property type="match status" value="1"/>
</dbReference>
<feature type="domain" description="HTH lysR-type" evidence="5">
    <location>
        <begin position="3"/>
        <end position="60"/>
    </location>
</feature>
<dbReference type="InterPro" id="IPR036390">
    <property type="entry name" value="WH_DNA-bd_sf"/>
</dbReference>
<keyword evidence="4" id="KW-0804">Transcription</keyword>
<dbReference type="KEGG" id="mdb:OVN18_01665"/>
<dbReference type="Proteomes" id="UP001164706">
    <property type="component" value="Chromosome"/>
</dbReference>
<dbReference type="InterPro" id="IPR000847">
    <property type="entry name" value="LysR_HTH_N"/>
</dbReference>
<dbReference type="SUPFAM" id="SSF46785">
    <property type="entry name" value="Winged helix' DNA-binding domain"/>
    <property type="match status" value="1"/>
</dbReference>
<dbReference type="GO" id="GO:0003700">
    <property type="term" value="F:DNA-binding transcription factor activity"/>
    <property type="evidence" value="ECO:0007669"/>
    <property type="project" value="InterPro"/>
</dbReference>
<accession>A0A9E8S993</accession>
<dbReference type="EMBL" id="CP113089">
    <property type="protein sequence ID" value="WAB81754.1"/>
    <property type="molecule type" value="Genomic_DNA"/>
</dbReference>
<keyword evidence="2" id="KW-0805">Transcription regulation</keyword>
<dbReference type="SUPFAM" id="SSF53850">
    <property type="entry name" value="Periplasmic binding protein-like II"/>
    <property type="match status" value="1"/>
</dbReference>